<gene>
    <name evidence="2" type="ORF">VVD49_04235</name>
</gene>
<dbReference type="Gene3D" id="2.60.40.10">
    <property type="entry name" value="Immunoglobulins"/>
    <property type="match status" value="2"/>
</dbReference>
<dbReference type="RefSeq" id="WP_327597882.1">
    <property type="nucleotide sequence ID" value="NZ_JAYXHS010000001.1"/>
</dbReference>
<keyword evidence="1" id="KW-0732">Signal</keyword>
<sequence length="939" mass="95320">MHDIMHSDSVAMPCVPGRVRSVLRALCMIVLTALALCHSPATRAACTVGACVTAGARLASVDSTRGALLNALLGNLLGSTVNLTVADWNSLAQTNLNLANFMNGLQAQTTTGSPAAALGANATLLKVFNAAALGASADGSTAAASILGVLAPQVSALSGTFMLGDMLKLTLPSGMLASSSINALDLVTGTVELFNYSNVAATSVPVAINVTGAALGLSGTLSSVKLSAKVIEAPVIVCGAAGTTFHTAAIRVKLDMTLVSIPLNLGGLLGLSGITAISADIAQLGVYVEVARADGVIQSLNAVANSLVVRATPGVADIYIGSITDANFWNRNRALSFADVSFGTIGSLSVTVLVVVPVISNTSLQIRTYARGQSPFFTDLSFSPPWPQTKTASTSALFLNNMLNDLVVTNLQVQLSPSLLGLDAVITVPAKPLISAALNTTLGNLLPNLVDPLLQTLGIRIGAVDVTVSGMGSFCSLSGYAYSDLNHNGGKDGVEAGCGTAIWAKLVPASAPSGPATDVVSVNTSTGDYSFSNVMTGTYTVLIDNNATLSDVTAGKPTGWLNTETPTGARSVTMATADVSNQNFGLFNGSQISGTVFKDNGISSGTANNVVKDGGEQGLVGVAIKLTDNAGTTTYDVATTSTAGAYTLWVPPAAGATALKITETNPPVYISTGGNAGNTGGTYARATDTVSFTHVSGSTYTGVNFADVPDNAFSGDNSQTVLPGAVAFHPHVFIAGSAGQLTLALSGTANPVLVWTSLLYRDTNCNGVLDTGEVPVTGAITVAADDKLCFIVRTQAPATAPYNAQYSQTLSGSFTYANSVLTWAGARGDVTLTGSATDSGLVLTKSVDKATALPGETLTYTIRYENRSSGVLSSLKINDMTPSYTVYASAGCGSLPVGISACVVTTHPAVGLTGALLWTLTGNLTPGAFGLVSFSVVVQ</sequence>
<accession>A0ABU6JZT3</accession>
<organism evidence="2 3">
    <name type="scientific">Uliginosibacterium silvisoli</name>
    <dbReference type="NCBI Taxonomy" id="3114758"/>
    <lineage>
        <taxon>Bacteria</taxon>
        <taxon>Pseudomonadati</taxon>
        <taxon>Pseudomonadota</taxon>
        <taxon>Betaproteobacteria</taxon>
        <taxon>Rhodocyclales</taxon>
        <taxon>Zoogloeaceae</taxon>
        <taxon>Uliginosibacterium</taxon>
    </lineage>
</organism>
<proteinExistence type="predicted"/>
<evidence type="ECO:0000313" key="2">
    <source>
        <dbReference type="EMBL" id="MEC5384916.1"/>
    </source>
</evidence>
<dbReference type="InterPro" id="IPR013783">
    <property type="entry name" value="Ig-like_fold"/>
</dbReference>
<dbReference type="Proteomes" id="UP001331561">
    <property type="component" value="Unassembled WGS sequence"/>
</dbReference>
<evidence type="ECO:0000256" key="1">
    <source>
        <dbReference type="SAM" id="SignalP"/>
    </source>
</evidence>
<comment type="caution">
    <text evidence="2">The sequence shown here is derived from an EMBL/GenBank/DDBJ whole genome shotgun (WGS) entry which is preliminary data.</text>
</comment>
<dbReference type="NCBIfam" id="TIGR01451">
    <property type="entry name" value="B_ant_repeat"/>
    <property type="match status" value="1"/>
</dbReference>
<keyword evidence="3" id="KW-1185">Reference proteome</keyword>
<feature type="chain" id="PRO_5045962204" description="DUF11 domain-containing protein" evidence="1">
    <location>
        <begin position="45"/>
        <end position="939"/>
    </location>
</feature>
<dbReference type="EMBL" id="JAYXHS010000001">
    <property type="protein sequence ID" value="MEC5384916.1"/>
    <property type="molecule type" value="Genomic_DNA"/>
</dbReference>
<dbReference type="InterPro" id="IPR047589">
    <property type="entry name" value="DUF11_rpt"/>
</dbReference>
<dbReference type="SUPFAM" id="SSF117074">
    <property type="entry name" value="Hypothetical protein PA1324"/>
    <property type="match status" value="1"/>
</dbReference>
<reference evidence="2 3" key="1">
    <citation type="submission" date="2024-01" db="EMBL/GenBank/DDBJ databases">
        <title>Uliginosibacterium soil sp. nov.</title>
        <authorList>
            <person name="Lv Y."/>
        </authorList>
    </citation>
    <scope>NUCLEOTIDE SEQUENCE [LARGE SCALE GENOMIC DNA]</scope>
    <source>
        <strain evidence="2 3">H3</strain>
    </source>
</reference>
<protein>
    <recommendedName>
        <fullName evidence="4">DUF11 domain-containing protein</fullName>
    </recommendedName>
</protein>
<evidence type="ECO:0000313" key="3">
    <source>
        <dbReference type="Proteomes" id="UP001331561"/>
    </source>
</evidence>
<feature type="signal peptide" evidence="1">
    <location>
        <begin position="1"/>
        <end position="44"/>
    </location>
</feature>
<evidence type="ECO:0008006" key="4">
    <source>
        <dbReference type="Google" id="ProtNLM"/>
    </source>
</evidence>
<name>A0ABU6JZT3_9RHOO</name>